<keyword evidence="3 7" id="KW-0808">Transferase</keyword>
<dbReference type="AlphaFoldDB" id="A0A0F7HLJ8"/>
<comment type="catalytic activity">
    <reaction evidence="6 7">
        <text>carbamoyl phosphate + L-aspartate = N-carbamoyl-L-aspartate + phosphate + H(+)</text>
        <dbReference type="Rhea" id="RHEA:20013"/>
        <dbReference type="ChEBI" id="CHEBI:15378"/>
        <dbReference type="ChEBI" id="CHEBI:29991"/>
        <dbReference type="ChEBI" id="CHEBI:32814"/>
        <dbReference type="ChEBI" id="CHEBI:43474"/>
        <dbReference type="ChEBI" id="CHEBI:58228"/>
        <dbReference type="EC" id="2.1.3.2"/>
    </reaction>
</comment>
<feature type="binding site" evidence="7">
    <location>
        <position position="209"/>
    </location>
    <ligand>
        <name>L-aspartate</name>
        <dbReference type="ChEBI" id="CHEBI:29991"/>
    </ligand>
</feature>
<dbReference type="GO" id="GO:0006520">
    <property type="term" value="P:amino acid metabolic process"/>
    <property type="evidence" value="ECO:0007669"/>
    <property type="project" value="InterPro"/>
</dbReference>
<dbReference type="EMBL" id="FOTB01000001">
    <property type="protein sequence ID" value="SFK54778.1"/>
    <property type="molecule type" value="Genomic_DNA"/>
</dbReference>
<dbReference type="InterPro" id="IPR006130">
    <property type="entry name" value="Asp/Orn_carbamoylTrfase"/>
</dbReference>
<comment type="pathway">
    <text evidence="1 7">Pyrimidine metabolism; UMP biosynthesis via de novo pathway; (S)-dihydroorotate from bicarbonate: step 2/3.</text>
</comment>
<dbReference type="EC" id="2.1.3.2" evidence="7"/>
<name>A0A0F7HLJ8_9STAP</name>
<dbReference type="PRINTS" id="PR00100">
    <property type="entry name" value="AOTCASE"/>
</dbReference>
<dbReference type="EMBL" id="CP011366">
    <property type="protein sequence ID" value="AKG73719.1"/>
    <property type="molecule type" value="Genomic_DNA"/>
</dbReference>
<evidence type="ECO:0000259" key="9">
    <source>
        <dbReference type="Pfam" id="PF02729"/>
    </source>
</evidence>
<dbReference type="PRINTS" id="PR00101">
    <property type="entry name" value="ATCASE"/>
</dbReference>
<feature type="binding site" evidence="7">
    <location>
        <position position="49"/>
    </location>
    <ligand>
        <name>carbamoyl phosphate</name>
        <dbReference type="ChEBI" id="CHEBI:58228"/>
    </ligand>
</feature>
<comment type="subunit">
    <text evidence="7">Heterododecamer (2C3:3R2) of six catalytic PyrB chains organized as two trimers (C3), and six regulatory PyrI chains organized as three dimers (R2).</text>
</comment>
<comment type="similarity">
    <text evidence="2 7">Belongs to the aspartate/ornithine carbamoyltransferase superfamily. ATCase family.</text>
</comment>
<dbReference type="Proteomes" id="UP000183090">
    <property type="component" value="Unassembled WGS sequence"/>
</dbReference>
<comment type="function">
    <text evidence="5 7">Catalyzes the condensation of carbamoyl phosphate and aspartate to form carbamoyl aspartate and inorganic phosphate, the committed step in the de novo pyrimidine nucleotide biosynthesis pathway.</text>
</comment>
<dbReference type="Gene3D" id="3.40.50.1370">
    <property type="entry name" value="Aspartate/ornithine carbamoyltransferase"/>
    <property type="match status" value="2"/>
</dbReference>
<dbReference type="PROSITE" id="PS00097">
    <property type="entry name" value="CARBAMOYLTRANSFERASE"/>
    <property type="match status" value="1"/>
</dbReference>
<organism evidence="11 13">
    <name type="scientific">Salinicoccus halodurans</name>
    <dbReference type="NCBI Taxonomy" id="407035"/>
    <lineage>
        <taxon>Bacteria</taxon>
        <taxon>Bacillati</taxon>
        <taxon>Bacillota</taxon>
        <taxon>Bacilli</taxon>
        <taxon>Bacillales</taxon>
        <taxon>Staphylococcaceae</taxon>
        <taxon>Salinicoccus</taxon>
    </lineage>
</organism>
<dbReference type="Pfam" id="PF02729">
    <property type="entry name" value="OTCace_N"/>
    <property type="match status" value="1"/>
</dbReference>
<feature type="binding site" evidence="7">
    <location>
        <position position="99"/>
    </location>
    <ligand>
        <name>carbamoyl phosphate</name>
        <dbReference type="ChEBI" id="CHEBI:58228"/>
    </ligand>
</feature>
<dbReference type="GO" id="GO:0016597">
    <property type="term" value="F:amino acid binding"/>
    <property type="evidence" value="ECO:0007669"/>
    <property type="project" value="InterPro"/>
</dbReference>
<accession>A0A0F7HLJ8</accession>
<evidence type="ECO:0000259" key="8">
    <source>
        <dbReference type="Pfam" id="PF00185"/>
    </source>
</evidence>
<feature type="binding site" evidence="7">
    <location>
        <position position="250"/>
    </location>
    <ligand>
        <name>carbamoyl phosphate</name>
        <dbReference type="ChEBI" id="CHEBI:58228"/>
    </ligand>
</feature>
<dbReference type="FunFam" id="3.40.50.1370:FF:000011">
    <property type="entry name" value="Aspartate carbamoyltransferase"/>
    <property type="match status" value="1"/>
</dbReference>
<dbReference type="Proteomes" id="UP000034029">
    <property type="component" value="Chromosome"/>
</dbReference>
<feature type="binding site" evidence="7">
    <location>
        <position position="129"/>
    </location>
    <ligand>
        <name>carbamoyl phosphate</name>
        <dbReference type="ChEBI" id="CHEBI:58228"/>
    </ligand>
</feature>
<dbReference type="RefSeq" id="WP_046789907.1">
    <property type="nucleotide sequence ID" value="NZ_CP011366.1"/>
</dbReference>
<feature type="binding site" evidence="7">
    <location>
        <position position="251"/>
    </location>
    <ligand>
        <name>carbamoyl phosphate</name>
        <dbReference type="ChEBI" id="CHEBI:58228"/>
    </ligand>
</feature>
<dbReference type="PANTHER" id="PTHR45753">
    <property type="entry name" value="ORNITHINE CARBAMOYLTRANSFERASE, MITOCHONDRIAL"/>
    <property type="match status" value="1"/>
</dbReference>
<dbReference type="InterPro" id="IPR006132">
    <property type="entry name" value="Asp/Orn_carbamoyltranf_P-bd"/>
</dbReference>
<dbReference type="OrthoDB" id="9774690at2"/>
<keyword evidence="12" id="KW-1185">Reference proteome</keyword>
<dbReference type="GO" id="GO:0044205">
    <property type="term" value="P:'de novo' UMP biosynthetic process"/>
    <property type="evidence" value="ECO:0007669"/>
    <property type="project" value="UniProtKB-UniRule"/>
</dbReference>
<feature type="binding site" evidence="7">
    <location>
        <position position="159"/>
    </location>
    <ligand>
        <name>L-aspartate</name>
        <dbReference type="ChEBI" id="CHEBI:29991"/>
    </ligand>
</feature>
<dbReference type="GO" id="GO:0005829">
    <property type="term" value="C:cytosol"/>
    <property type="evidence" value="ECO:0007669"/>
    <property type="project" value="TreeGrafter"/>
</dbReference>
<evidence type="ECO:0000313" key="11">
    <source>
        <dbReference type="EMBL" id="SFK54778.1"/>
    </source>
</evidence>
<evidence type="ECO:0000256" key="2">
    <source>
        <dbReference type="ARBA" id="ARBA00008896"/>
    </source>
</evidence>
<feature type="binding site" evidence="7">
    <location>
        <position position="77"/>
    </location>
    <ligand>
        <name>L-aspartate</name>
        <dbReference type="ChEBI" id="CHEBI:29991"/>
    </ligand>
</feature>
<evidence type="ECO:0000256" key="1">
    <source>
        <dbReference type="ARBA" id="ARBA00004852"/>
    </source>
</evidence>
<reference evidence="10 12" key="1">
    <citation type="journal article" date="2015" name="Int. J. Syst. Evol. Microbiol.">
        <title>Complete genome sequence of Salinicoccus halodurans H3B36, isolated from the Qaidam Basin in China.</title>
        <authorList>
            <person name="Jiang K."/>
            <person name="Xue Y."/>
            <person name="Ma Y."/>
        </authorList>
    </citation>
    <scope>NUCLEOTIDE SEQUENCE [LARGE SCALE GENOMIC DNA]</scope>
    <source>
        <strain evidence="10 12">H3B36</strain>
    </source>
</reference>
<evidence type="ECO:0000256" key="4">
    <source>
        <dbReference type="ARBA" id="ARBA00022975"/>
    </source>
</evidence>
<evidence type="ECO:0000256" key="3">
    <source>
        <dbReference type="ARBA" id="ARBA00022679"/>
    </source>
</evidence>
<sequence>MDNLLSMDHLSKEDIMRIIKRALQMKAGNFRPFQERKYIANLFFENSTRTKTSFEMAESKLNITSIPFDVNYSSVSKGETLYDTCKTIEALGADALVIRHAETEYYGQLVGLGIPVINAGDGSGSHPTQSLLDLMTIYDKFGTFKNLNIVIAGDIVHSRVAHSNQQALERLGANVRFSAPPEWIDHGMGVPYVNLDEALGEADVIMLLRVQHERHDVAARFTREAYNRDYGMNRERYGRMKESAIMMHPAPVNRGVEISEELVESEKSVIFEQMKNGVFARMSVLQEILGSVE</sequence>
<feature type="domain" description="Aspartate/ornithine carbamoyltransferase Asp/Orn-binding" evidence="8">
    <location>
        <begin position="145"/>
        <end position="286"/>
    </location>
</feature>
<evidence type="ECO:0000313" key="13">
    <source>
        <dbReference type="Proteomes" id="UP000183090"/>
    </source>
</evidence>
<dbReference type="InterPro" id="IPR036901">
    <property type="entry name" value="Asp/Orn_carbamoylTrfase_sf"/>
</dbReference>
<evidence type="ECO:0000256" key="6">
    <source>
        <dbReference type="ARBA" id="ARBA00048859"/>
    </source>
</evidence>
<dbReference type="InterPro" id="IPR002082">
    <property type="entry name" value="Asp_carbamoyltransf"/>
</dbReference>
<dbReference type="Pfam" id="PF00185">
    <property type="entry name" value="OTCace"/>
    <property type="match status" value="1"/>
</dbReference>
<evidence type="ECO:0000256" key="5">
    <source>
        <dbReference type="ARBA" id="ARBA00043884"/>
    </source>
</evidence>
<gene>
    <name evidence="7" type="primary">pyrB</name>
    <name evidence="10" type="ORF">AAT16_05490</name>
    <name evidence="11" type="ORF">SAMN05216235_0338</name>
</gene>
<dbReference type="NCBIfam" id="NF002032">
    <property type="entry name" value="PRK00856.1"/>
    <property type="match status" value="1"/>
</dbReference>
<dbReference type="KEGG" id="shv:AAT16_05490"/>
<dbReference type="GO" id="GO:0004070">
    <property type="term" value="F:aspartate carbamoyltransferase activity"/>
    <property type="evidence" value="ECO:0007669"/>
    <property type="project" value="UniProtKB-UniRule"/>
</dbReference>
<dbReference type="PANTHER" id="PTHR45753:SF6">
    <property type="entry name" value="ASPARTATE CARBAMOYLTRANSFERASE"/>
    <property type="match status" value="1"/>
</dbReference>
<feature type="domain" description="Aspartate/ornithine carbamoyltransferase carbamoyl-P binding" evidence="9">
    <location>
        <begin position="3"/>
        <end position="138"/>
    </location>
</feature>
<reference evidence="12" key="2">
    <citation type="submission" date="2015-04" db="EMBL/GenBank/DDBJ databases">
        <title>Complete genome sequence of Salinicoccus halodurans strain H3B36, isolated from the Qaidam basin of China.</title>
        <authorList>
            <person name="Ma Y."/>
            <person name="Jiang K."/>
            <person name="Xue Y."/>
        </authorList>
    </citation>
    <scope>NUCLEOTIDE SEQUENCE [LARGE SCALE GENOMIC DNA]</scope>
    <source>
        <strain evidence="12">H3B36</strain>
    </source>
</reference>
<reference evidence="11 13" key="3">
    <citation type="submission" date="2016-10" db="EMBL/GenBank/DDBJ databases">
        <authorList>
            <person name="Varghese N."/>
            <person name="Submissions S."/>
        </authorList>
    </citation>
    <scope>NUCLEOTIDE SEQUENCE [LARGE SCALE GENOMIC DNA]</scope>
    <source>
        <strain evidence="11 13">CGMCC 1.6501</strain>
    </source>
</reference>
<evidence type="ECO:0000313" key="12">
    <source>
        <dbReference type="Proteomes" id="UP000034029"/>
    </source>
</evidence>
<dbReference type="InterPro" id="IPR006131">
    <property type="entry name" value="Asp_carbamoyltransf_Asp/Orn-bd"/>
</dbReference>
<evidence type="ECO:0000256" key="7">
    <source>
        <dbReference type="HAMAP-Rule" id="MF_00001"/>
    </source>
</evidence>
<evidence type="ECO:0000313" key="10">
    <source>
        <dbReference type="EMBL" id="AKG73719.1"/>
    </source>
</evidence>
<keyword evidence="4 7" id="KW-0665">Pyrimidine biosynthesis</keyword>
<dbReference type="SUPFAM" id="SSF53671">
    <property type="entry name" value="Aspartate/ornithine carbamoyltransferase"/>
    <property type="match status" value="1"/>
</dbReference>
<feature type="binding site" evidence="7">
    <location>
        <position position="50"/>
    </location>
    <ligand>
        <name>carbamoyl phosphate</name>
        <dbReference type="ChEBI" id="CHEBI:58228"/>
    </ligand>
</feature>
<dbReference type="NCBIfam" id="TIGR00670">
    <property type="entry name" value="asp_carb_tr"/>
    <property type="match status" value="1"/>
</dbReference>
<dbReference type="GO" id="GO:0006207">
    <property type="term" value="P:'de novo' pyrimidine nucleobase biosynthetic process"/>
    <property type="evidence" value="ECO:0007669"/>
    <property type="project" value="InterPro"/>
</dbReference>
<feature type="binding site" evidence="7">
    <location>
        <position position="126"/>
    </location>
    <ligand>
        <name>carbamoyl phosphate</name>
        <dbReference type="ChEBI" id="CHEBI:58228"/>
    </ligand>
</feature>
<dbReference type="HAMAP" id="MF_00001">
    <property type="entry name" value="Asp_carb_tr"/>
    <property type="match status" value="1"/>
</dbReference>
<proteinExistence type="inferred from homology"/>
<protein>
    <recommendedName>
        <fullName evidence="7">Aspartate carbamoyltransferase</fullName>
        <ecNumber evidence="7">2.1.3.2</ecNumber>
    </recommendedName>
    <alternativeName>
        <fullName evidence="7">Aspartate transcarbamylase</fullName>
        <shortName evidence="7">ATCase</shortName>
    </alternativeName>
</protein>